<dbReference type="PATRIC" id="fig|570156.3.peg.1702"/>
<gene>
    <name evidence="4" type="ORF">AOG27_18885</name>
</gene>
<dbReference type="SUPFAM" id="SSF48557">
    <property type="entry name" value="L-aspartase-like"/>
    <property type="match status" value="1"/>
</dbReference>
<dbReference type="CDD" id="cd00332">
    <property type="entry name" value="PAL-HAL"/>
    <property type="match status" value="1"/>
</dbReference>
<evidence type="ECO:0000313" key="4">
    <source>
        <dbReference type="EMBL" id="KPM80814.1"/>
    </source>
</evidence>
<evidence type="ECO:0000313" key="5">
    <source>
        <dbReference type="Proteomes" id="UP000050378"/>
    </source>
</evidence>
<keyword evidence="1 4" id="KW-0456">Lyase</keyword>
<dbReference type="FunFam" id="1.10.275.10:FF:000005">
    <property type="entry name" value="Histidine ammonia-lyase"/>
    <property type="match status" value="1"/>
</dbReference>
<dbReference type="InterPro" id="IPR024083">
    <property type="entry name" value="Fumarase/histidase_N"/>
</dbReference>
<dbReference type="PANTHER" id="PTHR10362">
    <property type="entry name" value="HISTIDINE AMMONIA-LYASE"/>
    <property type="match status" value="1"/>
</dbReference>
<proteinExistence type="predicted"/>
<evidence type="ECO:0000256" key="2">
    <source>
        <dbReference type="ARBA" id="ARBA00052500"/>
    </source>
</evidence>
<dbReference type="STRING" id="570156.AOG27_18885"/>
<evidence type="ECO:0000256" key="3">
    <source>
        <dbReference type="ARBA" id="ARBA00066365"/>
    </source>
</evidence>
<comment type="caution">
    <text evidence="4">The sequence shown here is derived from an EMBL/GenBank/DDBJ whole genome shotgun (WGS) entry which is preliminary data.</text>
</comment>
<sequence>MTSKCLVVKTRRTKVSEHSTTVFGQQRLSIEDIVHIALEQGAVALTSDRQFANKIDSAVAFLDKLLEDDGVIYGVTTGYGDSVTVKVPLDLVNELPLHLTRFHGCGLGDVFNQVQGRAILASRLSSLSQGYSGVSWEMLNLLRDFLNHNIVPVIPQEGSVGASGDLTPLSYVAGAMVGERDVYYKGEIKNSLEVMQELGLKPLKLRPKEGLAVMNGTAVMTALACLAYDRADYLAKLTSRITALASLALKGNSHHFDDILFSVKPHPGQQQVAAWIRGDLNHVEHPRNADRLQDRYSIRCAPHVIGVLQDSLPWFRQMIENELNSANDNPIIDGEGEHVLHGGHFYGGHIAMVMDSMKTAVANLADLADRQIASLVDTRYNNGLPSNLSASNDERRYINHGFKAVQIGASAYTAEALKLTMPASVFSRSTECHNQDKVSMGTIAARDCLRILQLTEQVVASTLLASIQGLRLRINSGELEFASLTPDVQSMYQDISEFFPLLDEDRPLEAVLRFTVDAIQTKRWSLYA</sequence>
<dbReference type="OrthoDB" id="9806955at2"/>
<dbReference type="Pfam" id="PF00221">
    <property type="entry name" value="Lyase_aromatic"/>
    <property type="match status" value="1"/>
</dbReference>
<dbReference type="EC" id="4.3.1.23" evidence="3"/>
<organism evidence="4 5">
    <name type="scientific">Pseudoalteromonas lipolytica</name>
    <dbReference type="NCBI Taxonomy" id="570156"/>
    <lineage>
        <taxon>Bacteria</taxon>
        <taxon>Pseudomonadati</taxon>
        <taxon>Pseudomonadota</taxon>
        <taxon>Gammaproteobacteria</taxon>
        <taxon>Alteromonadales</taxon>
        <taxon>Pseudoalteromonadaceae</taxon>
        <taxon>Pseudoalteromonas</taxon>
    </lineage>
</organism>
<reference evidence="4 5" key="1">
    <citation type="submission" date="2015-09" db="EMBL/GenBank/DDBJ databases">
        <title>Draft Genome Sequence of Pseudoalteromonas lipolytica UCD-48B.</title>
        <authorList>
            <person name="Krusor M."/>
            <person name="Coil D.A."/>
            <person name="Lang J.M."/>
            <person name="Eisen J.A."/>
            <person name="Alexiev A."/>
        </authorList>
    </citation>
    <scope>NUCLEOTIDE SEQUENCE [LARGE SCALE GENOMIC DNA]</scope>
    <source>
        <strain evidence="4 5">UCD-48B</strain>
    </source>
</reference>
<dbReference type="GO" id="GO:0044550">
    <property type="term" value="P:secondary metabolite biosynthetic process"/>
    <property type="evidence" value="ECO:0007669"/>
    <property type="project" value="UniProtKB-ARBA"/>
</dbReference>
<dbReference type="GO" id="GO:0052883">
    <property type="term" value="F:tyrosine ammonia-lyase activity"/>
    <property type="evidence" value="ECO:0007669"/>
    <property type="project" value="UniProtKB-EC"/>
</dbReference>
<comment type="catalytic activity">
    <reaction evidence="2">
        <text>L-tyrosine = (E)-4-coumarate + NH4(+)</text>
        <dbReference type="Rhea" id="RHEA:24906"/>
        <dbReference type="ChEBI" id="CHEBI:12876"/>
        <dbReference type="ChEBI" id="CHEBI:28938"/>
        <dbReference type="ChEBI" id="CHEBI:58315"/>
        <dbReference type="EC" id="4.3.1.23"/>
    </reaction>
</comment>
<protein>
    <recommendedName>
        <fullName evidence="3">tyrosine ammonia-lyase</fullName>
        <ecNumber evidence="3">4.3.1.23</ecNumber>
    </recommendedName>
</protein>
<dbReference type="PROSITE" id="PS00488">
    <property type="entry name" value="PAL_HISTIDASE"/>
    <property type="match status" value="1"/>
</dbReference>
<dbReference type="InterPro" id="IPR001106">
    <property type="entry name" value="Aromatic_Lyase"/>
</dbReference>
<evidence type="ECO:0000256" key="1">
    <source>
        <dbReference type="ARBA" id="ARBA00023239"/>
    </source>
</evidence>
<dbReference type="AlphaFoldDB" id="A0A0P7E1Y3"/>
<dbReference type="FunFam" id="1.20.200.10:FF:000012">
    <property type="entry name" value="Tyrosine ammonia-lyase"/>
    <property type="match status" value="1"/>
</dbReference>
<dbReference type="InterPro" id="IPR022313">
    <property type="entry name" value="Phe/His_NH3-lyase_AS"/>
</dbReference>
<dbReference type="Gene3D" id="1.10.275.10">
    <property type="entry name" value="Fumarase/aspartase (N-terminal domain)"/>
    <property type="match status" value="1"/>
</dbReference>
<dbReference type="Gene3D" id="1.20.200.10">
    <property type="entry name" value="Fumarase/aspartase (Central domain)"/>
    <property type="match status" value="1"/>
</dbReference>
<dbReference type="EMBL" id="LJTC01000015">
    <property type="protein sequence ID" value="KPM80814.1"/>
    <property type="molecule type" value="Genomic_DNA"/>
</dbReference>
<name>A0A0P7E1Y3_9GAMM</name>
<accession>A0A0P7E1Y3</accession>
<dbReference type="InterPro" id="IPR008948">
    <property type="entry name" value="L-Aspartase-like"/>
</dbReference>
<dbReference type="Proteomes" id="UP000050378">
    <property type="component" value="Unassembled WGS sequence"/>
</dbReference>